<name>A0A0N7KC12_9CAUD</name>
<dbReference type="GeneID" id="54975713"/>
<sequence>MFNVGDVVVCEERGTNKNIAVGCLYTVQHVYNTAYIAIINDRGALVRYPKCYFAVPENTTRGWDFAVADELRRNAHEAIDAYNEYIARKPETMYMKMFK</sequence>
<evidence type="ECO:0000313" key="1">
    <source>
        <dbReference type="EMBL" id="BAS69527.1"/>
    </source>
</evidence>
<protein>
    <submittedName>
        <fullName evidence="1">Uncharacterized protein</fullName>
    </submittedName>
</protein>
<reference evidence="1 2" key="1">
    <citation type="journal article" date="2016" name="Genome Announc.">
        <title>Genome Sequence of Pectobacterium carotovorum Phage PPWS1, Isolated from Japanese Horseradish [Eutrema japonicum (Miq.) Koidz] Showing Soft-Rot Symptoms.</title>
        <authorList>
            <person name="Hirata H."/>
            <person name="Kashihara M."/>
            <person name="Horiike T."/>
            <person name="Suzuki T."/>
            <person name="Dohra H."/>
            <person name="Netsu O."/>
            <person name="Tsuyumu S."/>
        </authorList>
    </citation>
    <scope>NUCLEOTIDE SEQUENCE [LARGE SCALE GENOMIC DNA]</scope>
</reference>
<evidence type="ECO:0000313" key="2">
    <source>
        <dbReference type="Proteomes" id="UP000223044"/>
    </source>
</evidence>
<dbReference type="RefSeq" id="YP_009785642.1">
    <property type="nucleotide sequence ID" value="NC_047758.1"/>
</dbReference>
<accession>A0A0N7KC12</accession>
<keyword evidence="2" id="KW-1185">Reference proteome</keyword>
<dbReference type="EMBL" id="LC063634">
    <property type="protein sequence ID" value="BAS69527.1"/>
    <property type="molecule type" value="Genomic_DNA"/>
</dbReference>
<proteinExistence type="predicted"/>
<dbReference type="KEGG" id="vg:54975713"/>
<dbReference type="Proteomes" id="UP000223044">
    <property type="component" value="Segment"/>
</dbReference>
<organism evidence="1 2">
    <name type="scientific">Pectobacterium phage PPWS1</name>
    <dbReference type="NCBI Taxonomy" id="1685500"/>
    <lineage>
        <taxon>Viruses</taxon>
        <taxon>Duplodnaviria</taxon>
        <taxon>Heunggongvirae</taxon>
        <taxon>Uroviricota</taxon>
        <taxon>Caudoviricetes</taxon>
        <taxon>Autographivirales</taxon>
        <taxon>Autoscriptoviridae</taxon>
        <taxon>Corkvirinae</taxon>
        <taxon>Kotilavirus</taxon>
        <taxon>Kotilavirus PPWS1</taxon>
    </lineage>
</organism>